<feature type="signal peptide" evidence="1">
    <location>
        <begin position="1"/>
        <end position="21"/>
    </location>
</feature>
<evidence type="ECO:0000313" key="3">
    <source>
        <dbReference type="Proteomes" id="UP000809349"/>
    </source>
</evidence>
<protein>
    <submittedName>
        <fullName evidence="2">Uncharacterized protein</fullName>
    </submittedName>
</protein>
<accession>A0ABS7SMB5</accession>
<comment type="caution">
    <text evidence="2">The sequence shown here is derived from an EMBL/GenBank/DDBJ whole genome shotgun (WGS) entry which is preliminary data.</text>
</comment>
<organism evidence="2 3">
    <name type="scientific">Massilia soli</name>
    <dbReference type="NCBI Taxonomy" id="2792854"/>
    <lineage>
        <taxon>Bacteria</taxon>
        <taxon>Pseudomonadati</taxon>
        <taxon>Pseudomonadota</taxon>
        <taxon>Betaproteobacteria</taxon>
        <taxon>Burkholderiales</taxon>
        <taxon>Oxalobacteraceae</taxon>
        <taxon>Telluria group</taxon>
        <taxon>Massilia</taxon>
    </lineage>
</organism>
<dbReference type="Proteomes" id="UP000809349">
    <property type="component" value="Unassembled WGS sequence"/>
</dbReference>
<feature type="chain" id="PRO_5046504671" evidence="1">
    <location>
        <begin position="22"/>
        <end position="119"/>
    </location>
</feature>
<keyword evidence="1" id="KW-0732">Signal</keyword>
<name>A0ABS7SMB5_9BURK</name>
<dbReference type="RefSeq" id="WP_223467691.1">
    <property type="nucleotide sequence ID" value="NZ_JAFBIL020000003.1"/>
</dbReference>
<proteinExistence type="predicted"/>
<reference evidence="2 3" key="1">
    <citation type="submission" date="2021-01" db="EMBL/GenBank/DDBJ databases">
        <authorList>
            <person name="Ruan W."/>
            <person name="Khan S.A."/>
            <person name="Jeon C.O."/>
        </authorList>
    </citation>
    <scope>NUCLEOTIDE SEQUENCE [LARGE SCALE GENOMIC DNA]</scope>
    <source>
        <strain evidence="2 3">R798</strain>
    </source>
</reference>
<dbReference type="EMBL" id="JAFBIL020000003">
    <property type="protein sequence ID" value="MBZ2207192.1"/>
    <property type="molecule type" value="Genomic_DNA"/>
</dbReference>
<keyword evidence="3" id="KW-1185">Reference proteome</keyword>
<gene>
    <name evidence="2" type="ORF">I4X03_007950</name>
</gene>
<reference evidence="2 3" key="2">
    <citation type="submission" date="2021-08" db="EMBL/GenBank/DDBJ databases">
        <title>Massilia sp. R798.</title>
        <authorList>
            <person name="Baek J.H."/>
            <person name="Jung H.S."/>
            <person name="Kim K.R."/>
            <person name="Jeon C.O."/>
        </authorList>
    </citation>
    <scope>NUCLEOTIDE SEQUENCE [LARGE SCALE GENOMIC DNA]</scope>
    <source>
        <strain evidence="2 3">R798</strain>
    </source>
</reference>
<evidence type="ECO:0000313" key="2">
    <source>
        <dbReference type="EMBL" id="MBZ2207192.1"/>
    </source>
</evidence>
<evidence type="ECO:0000256" key="1">
    <source>
        <dbReference type="SAM" id="SignalP"/>
    </source>
</evidence>
<sequence>MKTLRTVIFMGAFLSAPIAKADFADKLSRLVGYAIVDAKTIKAWYDDGDGEKGEGAFKGCKHGRVIVFADDKVLTCAQYGYQYAYRPTAVIIAKPITLQGRTHYDYKMVVDDEIYDMRR</sequence>